<dbReference type="PRINTS" id="PR00502">
    <property type="entry name" value="NUDIXFAMILY"/>
</dbReference>
<comment type="cofactor">
    <cofactor evidence="1">
        <name>Mg(2+)</name>
        <dbReference type="ChEBI" id="CHEBI:18420"/>
    </cofactor>
</comment>
<dbReference type="AlphaFoldDB" id="A0A1H4FM45"/>
<dbReference type="Gene3D" id="2.20.70.10">
    <property type="match status" value="1"/>
</dbReference>
<dbReference type="STRING" id="525918.SAMN05660964_03026"/>
<dbReference type="GO" id="GO:0016787">
    <property type="term" value="F:hydrolase activity"/>
    <property type="evidence" value="ECO:0007669"/>
    <property type="project" value="UniProtKB-KW"/>
</dbReference>
<protein>
    <submittedName>
        <fullName evidence="6">ADP-ribose pyrophosphatase YjhB, NUDIX family</fullName>
    </submittedName>
</protein>
<proteinExistence type="inferred from homology"/>
<dbReference type="PROSITE" id="PS00893">
    <property type="entry name" value="NUDIX_BOX"/>
    <property type="match status" value="1"/>
</dbReference>
<dbReference type="PANTHER" id="PTHR43222">
    <property type="entry name" value="NUDIX HYDROLASE 23"/>
    <property type="match status" value="1"/>
</dbReference>
<comment type="similarity">
    <text evidence="4">Belongs to the Nudix hydrolase family.</text>
</comment>
<dbReference type="CDD" id="cd04511">
    <property type="entry name" value="NUDIX_Hydrolase"/>
    <property type="match status" value="1"/>
</dbReference>
<evidence type="ECO:0000259" key="5">
    <source>
        <dbReference type="PROSITE" id="PS51462"/>
    </source>
</evidence>
<evidence type="ECO:0000256" key="4">
    <source>
        <dbReference type="RuleBase" id="RU003476"/>
    </source>
</evidence>
<dbReference type="InterPro" id="IPR029401">
    <property type="entry name" value="Nudix_N"/>
</dbReference>
<dbReference type="SUPFAM" id="SSF55811">
    <property type="entry name" value="Nudix"/>
    <property type="match status" value="1"/>
</dbReference>
<evidence type="ECO:0000313" key="7">
    <source>
        <dbReference type="Proteomes" id="UP000199397"/>
    </source>
</evidence>
<accession>A0A1H4FM45</accession>
<organism evidence="6 7">
    <name type="scientific">Thiothrix caldifontis</name>
    <dbReference type="NCBI Taxonomy" id="525918"/>
    <lineage>
        <taxon>Bacteria</taxon>
        <taxon>Pseudomonadati</taxon>
        <taxon>Pseudomonadota</taxon>
        <taxon>Gammaproteobacteria</taxon>
        <taxon>Thiotrichales</taxon>
        <taxon>Thiotrichaceae</taxon>
        <taxon>Thiothrix</taxon>
    </lineage>
</organism>
<dbReference type="RefSeq" id="WP_093069969.1">
    <property type="nucleotide sequence ID" value="NZ_FNQP01000022.1"/>
</dbReference>
<dbReference type="PROSITE" id="PS51462">
    <property type="entry name" value="NUDIX"/>
    <property type="match status" value="1"/>
</dbReference>
<dbReference type="InterPro" id="IPR015797">
    <property type="entry name" value="NUDIX_hydrolase-like_dom_sf"/>
</dbReference>
<dbReference type="Gene3D" id="3.90.79.10">
    <property type="entry name" value="Nucleoside Triphosphate Pyrophosphohydrolase"/>
    <property type="match status" value="1"/>
</dbReference>
<dbReference type="Pfam" id="PF14803">
    <property type="entry name" value="Zn_ribbon_Nudix"/>
    <property type="match status" value="1"/>
</dbReference>
<evidence type="ECO:0000256" key="1">
    <source>
        <dbReference type="ARBA" id="ARBA00001946"/>
    </source>
</evidence>
<dbReference type="OrthoDB" id="5417595at2"/>
<evidence type="ECO:0000313" key="6">
    <source>
        <dbReference type="EMBL" id="SEA98147.1"/>
    </source>
</evidence>
<dbReference type="InterPro" id="IPR020476">
    <property type="entry name" value="Nudix_hydrolase"/>
</dbReference>
<keyword evidence="3" id="KW-0460">Magnesium</keyword>
<keyword evidence="2 4" id="KW-0378">Hydrolase</keyword>
<evidence type="ECO:0000256" key="3">
    <source>
        <dbReference type="ARBA" id="ARBA00022842"/>
    </source>
</evidence>
<keyword evidence="7" id="KW-1185">Reference proteome</keyword>
<dbReference type="Proteomes" id="UP000199397">
    <property type="component" value="Unassembled WGS sequence"/>
</dbReference>
<dbReference type="InterPro" id="IPR000086">
    <property type="entry name" value="NUDIX_hydrolase_dom"/>
</dbReference>
<dbReference type="PANTHER" id="PTHR43222:SF2">
    <property type="entry name" value="NUDIX HYDROLASE 23, CHLOROPLASTIC"/>
    <property type="match status" value="1"/>
</dbReference>
<dbReference type="InterPro" id="IPR020084">
    <property type="entry name" value="NUDIX_hydrolase_CS"/>
</dbReference>
<sequence length="181" mass="20357">MNYCSDCGATVSLKIPEHDDRLRFVCDACGVIHYQNPKIVAGALPVWGEQVLLCRRAIAPRYGLWTLPAGFMENGETTDQAAAREAREEANASLRDLRLYTVISIPHINQVYMLYRCELVSDDFSPGVESLETRLFHEHEIPWGELAFPSVRKTLECFFSDRKLGAFSVHNLGFVIPKPAA</sequence>
<reference evidence="6 7" key="1">
    <citation type="submission" date="2016-10" db="EMBL/GenBank/DDBJ databases">
        <authorList>
            <person name="de Groot N.N."/>
        </authorList>
    </citation>
    <scope>NUCLEOTIDE SEQUENCE [LARGE SCALE GENOMIC DNA]</scope>
    <source>
        <strain evidence="6 7">DSM 21228</strain>
    </source>
</reference>
<evidence type="ECO:0000256" key="2">
    <source>
        <dbReference type="ARBA" id="ARBA00022801"/>
    </source>
</evidence>
<feature type="domain" description="Nudix hydrolase" evidence="5">
    <location>
        <begin position="36"/>
        <end position="159"/>
    </location>
</feature>
<gene>
    <name evidence="6" type="ORF">SAMN05660964_03026</name>
</gene>
<dbReference type="EMBL" id="FNQP01000022">
    <property type="protein sequence ID" value="SEA98147.1"/>
    <property type="molecule type" value="Genomic_DNA"/>
</dbReference>
<name>A0A1H4FM45_9GAMM</name>
<dbReference type="Pfam" id="PF00293">
    <property type="entry name" value="NUDIX"/>
    <property type="match status" value="1"/>
</dbReference>